<dbReference type="GO" id="GO:0016020">
    <property type="term" value="C:membrane"/>
    <property type="evidence" value="ECO:0007669"/>
    <property type="project" value="UniProtKB-SubCell"/>
</dbReference>
<feature type="transmembrane region" description="Helical" evidence="6">
    <location>
        <begin position="70"/>
        <end position="93"/>
    </location>
</feature>
<comment type="subcellular location">
    <subcellularLocation>
        <location evidence="1">Membrane</location>
    </subcellularLocation>
</comment>
<keyword evidence="3 6" id="KW-1133">Transmembrane helix</keyword>
<name>A0A7R9ZVT9_9DINO</name>
<feature type="transmembrane region" description="Helical" evidence="6">
    <location>
        <begin position="27"/>
        <end position="49"/>
    </location>
</feature>
<evidence type="ECO:0000256" key="1">
    <source>
        <dbReference type="ARBA" id="ARBA00004370"/>
    </source>
</evidence>
<dbReference type="InterPro" id="IPR001129">
    <property type="entry name" value="Membr-assoc_MAPEG"/>
</dbReference>
<evidence type="ECO:0000256" key="6">
    <source>
        <dbReference type="SAM" id="Phobius"/>
    </source>
</evidence>
<dbReference type="InterPro" id="IPR023352">
    <property type="entry name" value="MAPEG-like_dom_sf"/>
</dbReference>
<keyword evidence="4 6" id="KW-0472">Membrane</keyword>
<evidence type="ECO:0000256" key="3">
    <source>
        <dbReference type="ARBA" id="ARBA00022989"/>
    </source>
</evidence>
<dbReference type="Gene3D" id="1.20.120.550">
    <property type="entry name" value="Membrane associated eicosanoid/glutathione metabolism-like domain"/>
    <property type="match status" value="1"/>
</dbReference>
<evidence type="ECO:0000256" key="2">
    <source>
        <dbReference type="ARBA" id="ARBA00022692"/>
    </source>
</evidence>
<gene>
    <name evidence="7" type="ORF">PBAH0796_LOCUS1195</name>
</gene>
<protein>
    <submittedName>
        <fullName evidence="7">Uncharacterized protein</fullName>
    </submittedName>
</protein>
<dbReference type="Pfam" id="PF01124">
    <property type="entry name" value="MAPEG"/>
    <property type="match status" value="1"/>
</dbReference>
<dbReference type="EMBL" id="HBEG01002193">
    <property type="protein sequence ID" value="CAD8345457.1"/>
    <property type="molecule type" value="Transcribed_RNA"/>
</dbReference>
<dbReference type="SUPFAM" id="SSF161084">
    <property type="entry name" value="MAPEG domain-like"/>
    <property type="match status" value="1"/>
</dbReference>
<accession>A0A7R9ZVT9</accession>
<evidence type="ECO:0000256" key="5">
    <source>
        <dbReference type="SAM" id="MobiDB-lite"/>
    </source>
</evidence>
<feature type="transmembrane region" description="Helical" evidence="6">
    <location>
        <begin position="194"/>
        <end position="216"/>
    </location>
</feature>
<keyword evidence="2 6" id="KW-0812">Transmembrane</keyword>
<feature type="transmembrane region" description="Helical" evidence="6">
    <location>
        <begin position="149"/>
        <end position="174"/>
    </location>
</feature>
<dbReference type="AlphaFoldDB" id="A0A7R9ZVT9"/>
<reference evidence="7" key="1">
    <citation type="submission" date="2021-01" db="EMBL/GenBank/DDBJ databases">
        <authorList>
            <person name="Corre E."/>
            <person name="Pelletier E."/>
            <person name="Niang G."/>
            <person name="Scheremetjew M."/>
            <person name="Finn R."/>
            <person name="Kale V."/>
            <person name="Holt S."/>
            <person name="Cochrane G."/>
            <person name="Meng A."/>
            <person name="Brown T."/>
            <person name="Cohen L."/>
        </authorList>
    </citation>
    <scope>NUCLEOTIDE SEQUENCE</scope>
    <source>
        <strain evidence="7">Pbaha01</strain>
    </source>
</reference>
<proteinExistence type="predicted"/>
<organism evidence="7">
    <name type="scientific">Pyrodinium bahamense</name>
    <dbReference type="NCBI Taxonomy" id="73915"/>
    <lineage>
        <taxon>Eukaryota</taxon>
        <taxon>Sar</taxon>
        <taxon>Alveolata</taxon>
        <taxon>Dinophyceae</taxon>
        <taxon>Gonyaulacales</taxon>
        <taxon>Pyrocystaceae</taxon>
        <taxon>Pyrodinium</taxon>
    </lineage>
</organism>
<sequence>MAKAEAEQLLGPDGLPEASKEPGPGGAGILVVLMLVPRLVGLGIGFLIFKFGDVSLYQDQIALLASKKLGYLYLSVTAVSVLVQWLNVFPMIYKQKLNLEGNIRANMQFFKVNSTTNPLPYVVLEEQGVVGEYNRANRSLFHFIENMGGVLLCILCAGFVFPLPAFICTLAFFVGRVAHQIGYVSGYGKHGLGFGIVMLVSNILEGLVTLAALSSFGAF</sequence>
<feature type="region of interest" description="Disordered" evidence="5">
    <location>
        <begin position="1"/>
        <end position="21"/>
    </location>
</feature>
<evidence type="ECO:0000313" key="7">
    <source>
        <dbReference type="EMBL" id="CAD8345457.1"/>
    </source>
</evidence>
<evidence type="ECO:0000256" key="4">
    <source>
        <dbReference type="ARBA" id="ARBA00023136"/>
    </source>
</evidence>